<keyword evidence="2" id="KW-0597">Phosphoprotein</keyword>
<protein>
    <submittedName>
        <fullName evidence="9">SDR family NAD(P)-dependent oxidoreductase</fullName>
    </submittedName>
</protein>
<dbReference type="CDD" id="cd08953">
    <property type="entry name" value="KR_2_SDR_x"/>
    <property type="match status" value="1"/>
</dbReference>
<dbReference type="PROSITE" id="PS50075">
    <property type="entry name" value="CARRIER"/>
    <property type="match status" value="1"/>
</dbReference>
<dbReference type="Pfam" id="PF02801">
    <property type="entry name" value="Ketoacyl-synt_C"/>
    <property type="match status" value="1"/>
</dbReference>
<dbReference type="PROSITE" id="PS52004">
    <property type="entry name" value="KS3_2"/>
    <property type="match status" value="1"/>
</dbReference>
<dbReference type="InterPro" id="IPR014031">
    <property type="entry name" value="Ketoacyl_synth_C"/>
</dbReference>
<feature type="domain" description="VWFA" evidence="6">
    <location>
        <begin position="981"/>
        <end position="1186"/>
    </location>
</feature>
<evidence type="ECO:0000259" key="7">
    <source>
        <dbReference type="PROSITE" id="PS52004"/>
    </source>
</evidence>
<dbReference type="CDD" id="cd00833">
    <property type="entry name" value="PKS"/>
    <property type="match status" value="1"/>
</dbReference>
<evidence type="ECO:0000256" key="4">
    <source>
        <dbReference type="PROSITE-ProRule" id="PRU01363"/>
    </source>
</evidence>
<evidence type="ECO:0000259" key="5">
    <source>
        <dbReference type="PROSITE" id="PS50075"/>
    </source>
</evidence>
<reference evidence="9" key="1">
    <citation type="submission" date="2023-10" db="EMBL/GenBank/DDBJ databases">
        <title>Production of high quality cheese from raw caw milk (raw cheese).</title>
        <authorList>
            <person name="Samouris G."/>
        </authorList>
    </citation>
    <scope>NUCLEOTIDE SEQUENCE</scope>
    <source>
        <strain evidence="9">M17-3</strain>
    </source>
</reference>
<dbReference type="Gene3D" id="1.10.1200.10">
    <property type="entry name" value="ACP-like"/>
    <property type="match status" value="1"/>
</dbReference>
<evidence type="ECO:0000256" key="2">
    <source>
        <dbReference type="ARBA" id="ARBA00022553"/>
    </source>
</evidence>
<dbReference type="Pfam" id="PF16197">
    <property type="entry name" value="KAsynt_C_assoc"/>
    <property type="match status" value="1"/>
</dbReference>
<feature type="domain" description="Ketosynthase family 3 (KS3)" evidence="7">
    <location>
        <begin position="14"/>
        <end position="437"/>
    </location>
</feature>
<evidence type="ECO:0000313" key="9">
    <source>
        <dbReference type="EMBL" id="MDV2631773.1"/>
    </source>
</evidence>
<dbReference type="InterPro" id="IPR020841">
    <property type="entry name" value="PKS_Beta-ketoAc_synthase_dom"/>
</dbReference>
<dbReference type="InterPro" id="IPR049551">
    <property type="entry name" value="PKS_DH_C"/>
</dbReference>
<comment type="caution">
    <text evidence="9">The sequence shown here is derived from an EMBL/GenBank/DDBJ whole genome shotgun (WGS) entry which is preliminary data.</text>
</comment>
<dbReference type="InterPro" id="IPR014030">
    <property type="entry name" value="Ketoacyl_synth_N"/>
</dbReference>
<feature type="domain" description="Carrier" evidence="5">
    <location>
        <begin position="1391"/>
        <end position="1466"/>
    </location>
</feature>
<dbReference type="InterPro" id="IPR050091">
    <property type="entry name" value="PKS_NRPS_Biosynth_Enz"/>
</dbReference>
<dbReference type="Pfam" id="PF14765">
    <property type="entry name" value="PS-DH"/>
    <property type="match status" value="1"/>
</dbReference>
<dbReference type="Gene3D" id="3.40.50.720">
    <property type="entry name" value="NAD(P)-binding Rossmann-like Domain"/>
    <property type="match status" value="1"/>
</dbReference>
<dbReference type="SUPFAM" id="SSF47336">
    <property type="entry name" value="ACP-like"/>
    <property type="match status" value="1"/>
</dbReference>
<evidence type="ECO:0000313" key="10">
    <source>
        <dbReference type="Proteomes" id="UP001186047"/>
    </source>
</evidence>
<dbReference type="Gene3D" id="3.10.129.110">
    <property type="entry name" value="Polyketide synthase dehydratase"/>
    <property type="match status" value="1"/>
</dbReference>
<dbReference type="GO" id="GO:0004312">
    <property type="term" value="F:fatty acid synthase activity"/>
    <property type="evidence" value="ECO:0007669"/>
    <property type="project" value="TreeGrafter"/>
</dbReference>
<evidence type="ECO:0000259" key="6">
    <source>
        <dbReference type="PROSITE" id="PS50234"/>
    </source>
</evidence>
<dbReference type="GO" id="GO:0005886">
    <property type="term" value="C:plasma membrane"/>
    <property type="evidence" value="ECO:0007669"/>
    <property type="project" value="TreeGrafter"/>
</dbReference>
<dbReference type="PROSITE" id="PS52019">
    <property type="entry name" value="PKS_MFAS_DH"/>
    <property type="match status" value="1"/>
</dbReference>
<name>A0AAE4NPM1_9LACT</name>
<dbReference type="InterPro" id="IPR036291">
    <property type="entry name" value="NAD(P)-bd_dom_sf"/>
</dbReference>
<keyword evidence="3" id="KW-0808">Transferase</keyword>
<dbReference type="PROSITE" id="PS50234">
    <property type="entry name" value="VWFA"/>
    <property type="match status" value="1"/>
</dbReference>
<dbReference type="SUPFAM" id="SSF53901">
    <property type="entry name" value="Thiolase-like"/>
    <property type="match status" value="1"/>
</dbReference>
<dbReference type="InterPro" id="IPR018201">
    <property type="entry name" value="Ketoacyl_synth_AS"/>
</dbReference>
<dbReference type="Proteomes" id="UP001186047">
    <property type="component" value="Unassembled WGS sequence"/>
</dbReference>
<feature type="region of interest" description="N-terminal hotdog fold" evidence="4">
    <location>
        <begin position="614"/>
        <end position="737"/>
    </location>
</feature>
<dbReference type="Pfam" id="PF00550">
    <property type="entry name" value="PP-binding"/>
    <property type="match status" value="1"/>
</dbReference>
<dbReference type="PANTHER" id="PTHR43775:SF37">
    <property type="entry name" value="SI:DKEY-61P9.11"/>
    <property type="match status" value="1"/>
</dbReference>
<dbReference type="InterPro" id="IPR002035">
    <property type="entry name" value="VWF_A"/>
</dbReference>
<proteinExistence type="predicted"/>
<evidence type="ECO:0000256" key="3">
    <source>
        <dbReference type="ARBA" id="ARBA00022679"/>
    </source>
</evidence>
<feature type="active site" description="Proton acceptor; for dehydratase activity" evidence="4">
    <location>
        <position position="645"/>
    </location>
</feature>
<dbReference type="InterPro" id="IPR057326">
    <property type="entry name" value="KR_dom"/>
</dbReference>
<dbReference type="InterPro" id="IPR009081">
    <property type="entry name" value="PP-bd_ACP"/>
</dbReference>
<dbReference type="GO" id="GO:0071770">
    <property type="term" value="P:DIM/DIP cell wall layer assembly"/>
    <property type="evidence" value="ECO:0007669"/>
    <property type="project" value="TreeGrafter"/>
</dbReference>
<feature type="domain" description="PKS/mFAS DH" evidence="8">
    <location>
        <begin position="614"/>
        <end position="911"/>
    </location>
</feature>
<sequence length="1510" mass="169431">MKIDELFAPSEHEKEEIAIIGIDCTFGAYNGPEEVWNLIKGNKNAFSEIPEQRELQANLSYQTSKNKYIPIAYMTDIDSFDYEFFNIPKLEARLMDPRQRLFLQSAWRAIEDSGYNPLDIQRTNMGVFLGLSNDGGNDYFQLIKKYEPEMVGMATTGNIQSMIASRISYLLNLSGPALVMDTACSSSMVALHTACQSILNRDCESAIVGGVNLKILPKVDEINAVDIGNVSKDHQVHTFDEAASGTNSGEGVAAIIIKKLSEAIHDQDHIYAVIKSTAINQDGKSNGIAAPNGTAQEAVISKAWENAGIRPEDISFIEAHGTGTKLGDPIEFEALSSVGNRYSTQKNFIPISSFKTNIGHLDSLSGLAGIVKASLCIKNRIIPAGRNFVSPNASIDFLSSPLYVSTKVKAYEKNQKMVAAISSFGLSGTNAHVVMEGYEENNIPASEDLKSYPFIFSATSEAALIHYLGKFREFTENTKFSLADISYSLNFNRRQCKYRVGIVVDSLSMLNQKLDLILNKGLHQSGEKAIVYGQVDNIKGSLVEYLNEFPYLATQADKAWSPLQIVQEFCCCKYLDLRSYYLNNGYRKVNIPTYHFSGSHLWINLPALQDRFYHPIIGHEVSRTNEEIIYQNILSAKSHWILAEHRVKGNSVVPGTAYIDAAFAVGKQEFGHLKDFTVQKVNFYSLLNINGKQQKEIESRVVKTSIGFQMTVFSRNKGDKDWQKNVELDLKPASNSSSKHYDISDLIQTMEKRYILTKGETTIPLSSSKDSSFKQIVIDEESSRKSIIKLGKHWDTSLEAYSRSYAVLCRLGLNDILQSECAQYLFHPSLMDCAVNSGTFIDGAGFYLPYYYKDIQLLAPIPKEFYVYINLKKTPSKELKKFDVQVISLEGELLCKISDYIVKRMSENSENLYKINWEATSLPQVANVTNTSYLFLGDGNKRLITELSKISNSVTFIESEENVEKIKQRIATWLKGSKNQRIILSFSASKSLEATKTFYELAQAIAQLRLEDNKFSLSVITIAGNFVNDKKCEINTYENLKSAIGKVLAKEVFSNSIQLIDTDEETNQKFIINELLSENESYYVAFRKNKRYHQVLTQLESPQKSYEIKKGIYLVTGGLGGIGQHIVKSLMSSRSTIIAIGRRSADDLAESIANIEQLAFRENSKFIYYQADISKESEITPLIEKVKNLYGDITGIFHTAGIVAGGYIHSLSYSQYLKNIAAKVQGTNNLYELTKGLKLEFFVNFSSINSLIGAVGQVDYVSANAYLDAFSYKAVQSRYSVLQATKYLTINWSGWMQTGLTKEENSYGQYDKGFKDLIPDQAIHELYYAMAAEENRIIVGEIDPKLSKAFSAMKGISIAPDILNKMKQNQSRLLVEDNSFKELVEVNQNSKDRGDIEKEVKKVWEKIFDFEIIDGGSKFSELGGDSILAAYLLKELDKHFPDVLDISDIFSYPTISSMANYIWSETHKKADYKGQKYEKLAENTNWDTLLKSLQAGIIKPDDIKTLKGVR</sequence>
<dbReference type="Gene3D" id="1.10.1240.100">
    <property type="match status" value="1"/>
</dbReference>
<dbReference type="PROSITE" id="PS00606">
    <property type="entry name" value="KS3_1"/>
    <property type="match status" value="1"/>
</dbReference>
<dbReference type="Pfam" id="PF08659">
    <property type="entry name" value="KR"/>
    <property type="match status" value="1"/>
</dbReference>
<dbReference type="EMBL" id="JAWHVL010000006">
    <property type="protein sequence ID" value="MDV2631773.1"/>
    <property type="molecule type" value="Genomic_DNA"/>
</dbReference>
<dbReference type="SMART" id="SM00825">
    <property type="entry name" value="PKS_KS"/>
    <property type="match status" value="1"/>
</dbReference>
<dbReference type="PANTHER" id="PTHR43775">
    <property type="entry name" value="FATTY ACID SYNTHASE"/>
    <property type="match status" value="1"/>
</dbReference>
<feature type="region of interest" description="C-terminal hotdog fold" evidence="4">
    <location>
        <begin position="761"/>
        <end position="911"/>
    </location>
</feature>
<dbReference type="Pfam" id="PF00109">
    <property type="entry name" value="ketoacyl-synt"/>
    <property type="match status" value="1"/>
</dbReference>
<accession>A0AAE4NPM1</accession>
<dbReference type="SMART" id="SM00822">
    <property type="entry name" value="PKS_KR"/>
    <property type="match status" value="1"/>
</dbReference>
<dbReference type="SUPFAM" id="SSF51735">
    <property type="entry name" value="NAD(P)-binding Rossmann-fold domains"/>
    <property type="match status" value="1"/>
</dbReference>
<dbReference type="Gene3D" id="3.40.47.10">
    <property type="match status" value="1"/>
</dbReference>
<feature type="active site" description="Proton donor; for dehydratase activity" evidence="4">
    <location>
        <position position="832"/>
    </location>
</feature>
<organism evidence="9 10">
    <name type="scientific">Lactococcus lactis</name>
    <dbReference type="NCBI Taxonomy" id="1358"/>
    <lineage>
        <taxon>Bacteria</taxon>
        <taxon>Bacillati</taxon>
        <taxon>Bacillota</taxon>
        <taxon>Bacilli</taxon>
        <taxon>Lactobacillales</taxon>
        <taxon>Streptococcaceae</taxon>
        <taxon>Lactococcus</taxon>
    </lineage>
</organism>
<dbReference type="InterPro" id="IPR032821">
    <property type="entry name" value="PKS_assoc"/>
</dbReference>
<evidence type="ECO:0000259" key="8">
    <source>
        <dbReference type="PROSITE" id="PS52019"/>
    </source>
</evidence>
<dbReference type="InterPro" id="IPR036736">
    <property type="entry name" value="ACP-like_sf"/>
</dbReference>
<dbReference type="InterPro" id="IPR049552">
    <property type="entry name" value="PKS_DH_N"/>
</dbReference>
<dbReference type="InterPro" id="IPR013968">
    <property type="entry name" value="PKS_KR"/>
</dbReference>
<keyword evidence="1" id="KW-0596">Phosphopantetheine</keyword>
<dbReference type="Pfam" id="PF21089">
    <property type="entry name" value="PKS_DH_N"/>
    <property type="match status" value="1"/>
</dbReference>
<dbReference type="GO" id="GO:0006633">
    <property type="term" value="P:fatty acid biosynthetic process"/>
    <property type="evidence" value="ECO:0007669"/>
    <property type="project" value="InterPro"/>
</dbReference>
<dbReference type="RefSeq" id="WP_012897779.1">
    <property type="nucleotide sequence ID" value="NZ_JAOWLL010000001.1"/>
</dbReference>
<dbReference type="GO" id="GO:0004315">
    <property type="term" value="F:3-oxoacyl-[acyl-carrier-protein] synthase activity"/>
    <property type="evidence" value="ECO:0007669"/>
    <property type="project" value="InterPro"/>
</dbReference>
<evidence type="ECO:0000256" key="1">
    <source>
        <dbReference type="ARBA" id="ARBA00022450"/>
    </source>
</evidence>
<dbReference type="InterPro" id="IPR049900">
    <property type="entry name" value="PKS_mFAS_DH"/>
</dbReference>
<dbReference type="InterPro" id="IPR042104">
    <property type="entry name" value="PKS_dehydratase_sf"/>
</dbReference>
<gene>
    <name evidence="9" type="ORF">RZO31_02615</name>
</gene>
<dbReference type="InterPro" id="IPR016039">
    <property type="entry name" value="Thiolase-like"/>
</dbReference>
<dbReference type="GO" id="GO:0005737">
    <property type="term" value="C:cytoplasm"/>
    <property type="evidence" value="ECO:0007669"/>
    <property type="project" value="TreeGrafter"/>
</dbReference>